<feature type="compositionally biased region" description="Basic and acidic residues" evidence="1">
    <location>
        <begin position="26"/>
        <end position="36"/>
    </location>
</feature>
<organism evidence="2 3">
    <name type="scientific">Punica granatum</name>
    <name type="common">Pomegranate</name>
    <dbReference type="NCBI Taxonomy" id="22663"/>
    <lineage>
        <taxon>Eukaryota</taxon>
        <taxon>Viridiplantae</taxon>
        <taxon>Streptophyta</taxon>
        <taxon>Embryophyta</taxon>
        <taxon>Tracheophyta</taxon>
        <taxon>Spermatophyta</taxon>
        <taxon>Magnoliopsida</taxon>
        <taxon>eudicotyledons</taxon>
        <taxon>Gunneridae</taxon>
        <taxon>Pentapetalae</taxon>
        <taxon>rosids</taxon>
        <taxon>malvids</taxon>
        <taxon>Myrtales</taxon>
        <taxon>Lythraceae</taxon>
        <taxon>Punica</taxon>
    </lineage>
</organism>
<sequence>MKPRGIRALAQKPKLGWSPIAAQKLELGREDRHREDEEIESGEEEMKESTEEETNSDEDLSSILMTSIVKKGSKKA</sequence>
<accession>A0A218XGR2</accession>
<protein>
    <submittedName>
        <fullName evidence="2">Uncharacterized protein</fullName>
    </submittedName>
</protein>
<feature type="compositionally biased region" description="Acidic residues" evidence="1">
    <location>
        <begin position="37"/>
        <end position="60"/>
    </location>
</feature>
<dbReference type="Proteomes" id="UP000197138">
    <property type="component" value="Unassembled WGS sequence"/>
</dbReference>
<dbReference type="EMBL" id="MTKT01001810">
    <property type="protein sequence ID" value="OWM83916.1"/>
    <property type="molecule type" value="Genomic_DNA"/>
</dbReference>
<feature type="region of interest" description="Disordered" evidence="1">
    <location>
        <begin position="20"/>
        <end position="76"/>
    </location>
</feature>
<reference evidence="3" key="1">
    <citation type="journal article" date="2017" name="Plant J.">
        <title>The pomegranate (Punica granatum L.) genome and the genomics of punicalagin biosynthesis.</title>
        <authorList>
            <person name="Qin G."/>
            <person name="Xu C."/>
            <person name="Ming R."/>
            <person name="Tang H."/>
            <person name="Guyot R."/>
            <person name="Kramer E.M."/>
            <person name="Hu Y."/>
            <person name="Yi X."/>
            <person name="Qi Y."/>
            <person name="Xu X."/>
            <person name="Gao Z."/>
            <person name="Pan H."/>
            <person name="Jian J."/>
            <person name="Tian Y."/>
            <person name="Yue Z."/>
            <person name="Xu Y."/>
        </authorList>
    </citation>
    <scope>NUCLEOTIDE SEQUENCE [LARGE SCALE GENOMIC DNA]</scope>
    <source>
        <strain evidence="3">cv. Dabenzi</strain>
    </source>
</reference>
<proteinExistence type="predicted"/>
<gene>
    <name evidence="2" type="ORF">CDL15_Pgr004347</name>
</gene>
<dbReference type="AlphaFoldDB" id="A0A218XGR2"/>
<evidence type="ECO:0000256" key="1">
    <source>
        <dbReference type="SAM" id="MobiDB-lite"/>
    </source>
</evidence>
<name>A0A218XGR2_PUNGR</name>
<evidence type="ECO:0000313" key="2">
    <source>
        <dbReference type="EMBL" id="OWM83916.1"/>
    </source>
</evidence>
<comment type="caution">
    <text evidence="2">The sequence shown here is derived from an EMBL/GenBank/DDBJ whole genome shotgun (WGS) entry which is preliminary data.</text>
</comment>
<evidence type="ECO:0000313" key="3">
    <source>
        <dbReference type="Proteomes" id="UP000197138"/>
    </source>
</evidence>